<protein>
    <recommendedName>
        <fullName evidence="4">Outer membrane protein beta-barrel domain-containing protein</fullName>
    </recommendedName>
</protein>
<evidence type="ECO:0000256" key="1">
    <source>
        <dbReference type="SAM" id="SignalP"/>
    </source>
</evidence>
<evidence type="ECO:0000313" key="3">
    <source>
        <dbReference type="Proteomes" id="UP000774000"/>
    </source>
</evidence>
<keyword evidence="3" id="KW-1185">Reference proteome</keyword>
<proteinExistence type="predicted"/>
<evidence type="ECO:0008006" key="4">
    <source>
        <dbReference type="Google" id="ProtNLM"/>
    </source>
</evidence>
<dbReference type="Proteomes" id="UP000774000">
    <property type="component" value="Unassembled WGS sequence"/>
</dbReference>
<sequence>MNKRIILVTMCLIILMSGTVAASTLSIGQGNYNVKFSNFSPRSAVSDITLVSVGYGQDQYSGFAADIFSGDNASGIEVEYQFIPQNLQERNKNFNYAAKIGAVTGDYWEEDSSGLKAGVVIERKIDREREVYFEADIINSSAMIIDAEVGFCGRFGQGIMGVLGYKIATHEDYETAEGVHYGIKIDF</sequence>
<name>A0A939BQ63_9FIRM</name>
<reference evidence="2" key="1">
    <citation type="submission" date="2021-01" db="EMBL/GenBank/DDBJ databases">
        <title>Genomic Encyclopedia of Type Strains, Phase IV (KMG-IV): sequencing the most valuable type-strain genomes for metagenomic binning, comparative biology and taxonomic classification.</title>
        <authorList>
            <person name="Goeker M."/>
        </authorList>
    </citation>
    <scope>NUCLEOTIDE SEQUENCE</scope>
    <source>
        <strain evidence="2">DSM 23230</strain>
    </source>
</reference>
<keyword evidence="1" id="KW-0732">Signal</keyword>
<dbReference type="RefSeq" id="WP_204700664.1">
    <property type="nucleotide sequence ID" value="NZ_JAFBDQ010000003.1"/>
</dbReference>
<feature type="signal peptide" evidence="1">
    <location>
        <begin position="1"/>
        <end position="22"/>
    </location>
</feature>
<dbReference type="AlphaFoldDB" id="A0A939BQ63"/>
<accession>A0A939BQ63</accession>
<evidence type="ECO:0000313" key="2">
    <source>
        <dbReference type="EMBL" id="MBM7555954.1"/>
    </source>
</evidence>
<comment type="caution">
    <text evidence="2">The sequence shown here is derived from an EMBL/GenBank/DDBJ whole genome shotgun (WGS) entry which is preliminary data.</text>
</comment>
<gene>
    <name evidence="2" type="ORF">JOC47_000788</name>
</gene>
<organism evidence="2 3">
    <name type="scientific">Halanaerobacter jeridensis</name>
    <dbReference type="NCBI Taxonomy" id="706427"/>
    <lineage>
        <taxon>Bacteria</taxon>
        <taxon>Bacillati</taxon>
        <taxon>Bacillota</taxon>
        <taxon>Clostridia</taxon>
        <taxon>Halanaerobiales</taxon>
        <taxon>Halobacteroidaceae</taxon>
        <taxon>Halanaerobacter</taxon>
    </lineage>
</organism>
<feature type="chain" id="PRO_5036817651" description="Outer membrane protein beta-barrel domain-containing protein" evidence="1">
    <location>
        <begin position="23"/>
        <end position="187"/>
    </location>
</feature>
<dbReference type="EMBL" id="JAFBDQ010000003">
    <property type="protein sequence ID" value="MBM7555954.1"/>
    <property type="molecule type" value="Genomic_DNA"/>
</dbReference>